<dbReference type="AlphaFoldDB" id="A0A8S9UVQ3"/>
<reference evidence="1" key="1">
    <citation type="submission" date="2020-03" db="EMBL/GenBank/DDBJ databases">
        <title>Hybrid Assembly of Korean Phytophthora infestans isolates.</title>
        <authorList>
            <person name="Prokchorchik M."/>
            <person name="Lee Y."/>
            <person name="Seo J."/>
            <person name="Cho J.-H."/>
            <person name="Park Y.-E."/>
            <person name="Jang D.-C."/>
            <person name="Im J.-S."/>
            <person name="Choi J.-G."/>
            <person name="Park H.-J."/>
            <person name="Lee G.-B."/>
            <person name="Lee Y.-G."/>
            <person name="Hong S.-Y."/>
            <person name="Cho K."/>
            <person name="Sohn K.H."/>
        </authorList>
    </citation>
    <scope>NUCLEOTIDE SEQUENCE</scope>
    <source>
        <strain evidence="1">KR_2_A2</strain>
    </source>
</reference>
<name>A0A8S9UVQ3_PHYIN</name>
<comment type="caution">
    <text evidence="1">The sequence shown here is derived from an EMBL/GenBank/DDBJ whole genome shotgun (WGS) entry which is preliminary data.</text>
</comment>
<evidence type="ECO:0000313" key="2">
    <source>
        <dbReference type="Proteomes" id="UP000704712"/>
    </source>
</evidence>
<proteinExistence type="predicted"/>
<dbReference type="EMBL" id="JAACNO010000761">
    <property type="protein sequence ID" value="KAF4145116.1"/>
    <property type="molecule type" value="Genomic_DNA"/>
</dbReference>
<dbReference type="Proteomes" id="UP000704712">
    <property type="component" value="Unassembled WGS sequence"/>
</dbReference>
<gene>
    <name evidence="1" type="ORF">GN958_ATG05699</name>
</gene>
<organism evidence="1 2">
    <name type="scientific">Phytophthora infestans</name>
    <name type="common">Potato late blight agent</name>
    <name type="synonym">Botrytis infestans</name>
    <dbReference type="NCBI Taxonomy" id="4787"/>
    <lineage>
        <taxon>Eukaryota</taxon>
        <taxon>Sar</taxon>
        <taxon>Stramenopiles</taxon>
        <taxon>Oomycota</taxon>
        <taxon>Peronosporomycetes</taxon>
        <taxon>Peronosporales</taxon>
        <taxon>Peronosporaceae</taxon>
        <taxon>Phytophthora</taxon>
    </lineage>
</organism>
<evidence type="ECO:0000313" key="1">
    <source>
        <dbReference type="EMBL" id="KAF4145116.1"/>
    </source>
</evidence>
<protein>
    <submittedName>
        <fullName evidence="1">Uncharacterized protein</fullName>
    </submittedName>
</protein>
<sequence length="104" mass="11743">MATPTDCESTLAKNCQTNAVYVFVWVALSRRFTSPSTKRKRRSSSIIIFDHLKRFAALTFFELDAGSAAGYAMSWLPSSKLSRRFSIKKDKLAKLRSSRGDTAW</sequence>
<accession>A0A8S9UVQ3</accession>